<dbReference type="RefSeq" id="WP_147846861.1">
    <property type="nucleotide sequence ID" value="NZ_VDUZ01000009.1"/>
</dbReference>
<protein>
    <recommendedName>
        <fullName evidence="3">Twin-arginine translocation pathway signal</fullName>
    </recommendedName>
</protein>
<sequence length="196" mass="20810">MAEQAQPFVKLVTTTVGDVAALCELTDPAKEMVPSASSAEAYIDSLTKAGLMSDAIRWLAQGLRPRESVWWACLAARAYVGWGNTLPEPDVAALTAAETWVFKPEEENRRAAMAKAQDTGYQSPASWAAIAAFWSGGSMAPPEAPAVPPPQHLIGRAVWGAIMIATGSAPPPEVEKRQRQLLNQGLDIARGGNGQS</sequence>
<comment type="caution">
    <text evidence="1">The sequence shown here is derived from an EMBL/GenBank/DDBJ whole genome shotgun (WGS) entry which is preliminary data.</text>
</comment>
<accession>A0A5C8PQH2</accession>
<proteinExistence type="predicted"/>
<evidence type="ECO:0000313" key="1">
    <source>
        <dbReference type="EMBL" id="TXL77161.1"/>
    </source>
</evidence>
<reference evidence="1 2" key="1">
    <citation type="submission" date="2019-06" db="EMBL/GenBank/DDBJ databases">
        <title>New taxonomy in bacterial strain CC-CFT640, isolated from vineyard.</title>
        <authorList>
            <person name="Lin S.-Y."/>
            <person name="Tsai C.-F."/>
            <person name="Young C.-C."/>
        </authorList>
    </citation>
    <scope>NUCLEOTIDE SEQUENCE [LARGE SCALE GENOMIC DNA]</scope>
    <source>
        <strain evidence="1 2">CC-CFT640</strain>
    </source>
</reference>
<dbReference type="InterPro" id="IPR053855">
    <property type="entry name" value="DUF6931"/>
</dbReference>
<organism evidence="1 2">
    <name type="scientific">Vineibacter terrae</name>
    <dbReference type="NCBI Taxonomy" id="2586908"/>
    <lineage>
        <taxon>Bacteria</taxon>
        <taxon>Pseudomonadati</taxon>
        <taxon>Pseudomonadota</taxon>
        <taxon>Alphaproteobacteria</taxon>
        <taxon>Hyphomicrobiales</taxon>
        <taxon>Vineibacter</taxon>
    </lineage>
</organism>
<gene>
    <name evidence="1" type="ORF">FHP25_10375</name>
</gene>
<dbReference type="Pfam" id="PF22011">
    <property type="entry name" value="DUF6931"/>
    <property type="match status" value="1"/>
</dbReference>
<dbReference type="AlphaFoldDB" id="A0A5C8PQH2"/>
<dbReference type="OrthoDB" id="5572566at2"/>
<dbReference type="EMBL" id="VDUZ01000009">
    <property type="protein sequence ID" value="TXL77161.1"/>
    <property type="molecule type" value="Genomic_DNA"/>
</dbReference>
<name>A0A5C8PQH2_9HYPH</name>
<evidence type="ECO:0000313" key="2">
    <source>
        <dbReference type="Proteomes" id="UP000321638"/>
    </source>
</evidence>
<dbReference type="Proteomes" id="UP000321638">
    <property type="component" value="Unassembled WGS sequence"/>
</dbReference>
<evidence type="ECO:0008006" key="3">
    <source>
        <dbReference type="Google" id="ProtNLM"/>
    </source>
</evidence>
<keyword evidence="2" id="KW-1185">Reference proteome</keyword>